<dbReference type="InterPro" id="IPR042185">
    <property type="entry name" value="Serpin_sf_2"/>
</dbReference>
<protein>
    <submittedName>
        <fullName evidence="1">BLTX504</fullName>
    </submittedName>
</protein>
<proteinExistence type="evidence at transcript level"/>
<dbReference type="EMBL" id="KF433550">
    <property type="protein sequence ID" value="AII97872.1"/>
    <property type="molecule type" value="mRNA"/>
</dbReference>
<dbReference type="Gene3D" id="2.30.39.10">
    <property type="entry name" value="Alpha-1-antitrypsin, domain 1"/>
    <property type="match status" value="1"/>
</dbReference>
<dbReference type="AlphaFoldDB" id="A0A076KZS1"/>
<name>A0A076KZS1_NEPPI</name>
<organism evidence="1">
    <name type="scientific">Nephila pilipes</name>
    <name type="common">Giant wood spider</name>
    <name type="synonym">Nephila maculata</name>
    <dbReference type="NCBI Taxonomy" id="299642"/>
    <lineage>
        <taxon>Eukaryota</taxon>
        <taxon>Metazoa</taxon>
        <taxon>Ecdysozoa</taxon>
        <taxon>Arthropoda</taxon>
        <taxon>Chelicerata</taxon>
        <taxon>Arachnida</taxon>
        <taxon>Araneae</taxon>
        <taxon>Araneomorphae</taxon>
        <taxon>Entelegynae</taxon>
        <taxon>Araneoidea</taxon>
        <taxon>Nephilidae</taxon>
        <taxon>Nephila</taxon>
    </lineage>
</organism>
<evidence type="ECO:0000313" key="1">
    <source>
        <dbReference type="EMBL" id="AII97872.1"/>
    </source>
</evidence>
<sequence length="42" mass="4960">MHMTARFRYTSFDDFQALELPYKEKTSACSFYCQRTGWTSGP</sequence>
<reference evidence="1" key="1">
    <citation type="submission" date="2013-07" db="EMBL/GenBank/DDBJ databases">
        <title>Nephila pilipes venom gland.</title>
        <authorList>
            <person name="Huo L.J."/>
        </authorList>
    </citation>
    <scope>NUCLEOTIDE SEQUENCE</scope>
    <source>
        <tissue evidence="1">Venom gland</tissue>
    </source>
</reference>
<accession>A0A076KZS1</accession>